<comment type="similarity">
    <text evidence="1">Belongs to the class-I pyridoxal-phosphate-dependent aminotransferase family.</text>
</comment>
<dbReference type="SUPFAM" id="SSF53383">
    <property type="entry name" value="PLP-dependent transferases"/>
    <property type="match status" value="1"/>
</dbReference>
<dbReference type="Proteomes" id="UP000320585">
    <property type="component" value="Chromosome"/>
</dbReference>
<dbReference type="InterPro" id="IPR004838">
    <property type="entry name" value="NHTrfase_class1_PyrdxlP-BS"/>
</dbReference>
<proteinExistence type="inferred from homology"/>
<dbReference type="CDD" id="cd00609">
    <property type="entry name" value="AAT_like"/>
    <property type="match status" value="1"/>
</dbReference>
<dbReference type="InterPro" id="IPR004839">
    <property type="entry name" value="Aminotransferase_I/II_large"/>
</dbReference>
<name>A0A8D4UTA0_9FIRM</name>
<dbReference type="GO" id="GO:0030170">
    <property type="term" value="F:pyridoxal phosphate binding"/>
    <property type="evidence" value="ECO:0007669"/>
    <property type="project" value="InterPro"/>
</dbReference>
<protein>
    <recommendedName>
        <fullName evidence="1">Aminotransferase</fullName>
        <ecNumber evidence="1">2.6.1.-</ecNumber>
    </recommendedName>
</protein>
<dbReference type="PROSITE" id="PS00105">
    <property type="entry name" value="AA_TRANSFER_CLASS_1"/>
    <property type="match status" value="1"/>
</dbReference>
<dbReference type="GeneID" id="92715305"/>
<keyword evidence="1 3" id="KW-0032">Aminotransferase</keyword>
<evidence type="ECO:0000313" key="4">
    <source>
        <dbReference type="Proteomes" id="UP000320585"/>
    </source>
</evidence>
<dbReference type="EC" id="2.6.1.-" evidence="1"/>
<reference evidence="4" key="1">
    <citation type="submission" date="2019-05" db="EMBL/GenBank/DDBJ databases">
        <title>Complete genome sequencing of Dialister sp. strain 5BBH33.</title>
        <authorList>
            <person name="Sakamoto M."/>
            <person name="Murakami T."/>
            <person name="Mori H."/>
        </authorList>
    </citation>
    <scope>NUCLEOTIDE SEQUENCE [LARGE SCALE GENOMIC DNA]</scope>
    <source>
        <strain evidence="4">5BBH33</strain>
    </source>
</reference>
<organism evidence="3 4">
    <name type="scientific">Dialister hominis</name>
    <dbReference type="NCBI Taxonomy" id="2582419"/>
    <lineage>
        <taxon>Bacteria</taxon>
        <taxon>Bacillati</taxon>
        <taxon>Bacillota</taxon>
        <taxon>Negativicutes</taxon>
        <taxon>Veillonellales</taxon>
        <taxon>Veillonellaceae</taxon>
        <taxon>Dialister</taxon>
    </lineage>
</organism>
<dbReference type="AlphaFoldDB" id="A0A8D4UTA0"/>
<dbReference type="Gene3D" id="3.40.640.10">
    <property type="entry name" value="Type I PLP-dependent aspartate aminotransferase-like (Major domain)"/>
    <property type="match status" value="1"/>
</dbReference>
<dbReference type="KEGG" id="dho:Dia5BBH33_00870"/>
<dbReference type="InterPro" id="IPR015424">
    <property type="entry name" value="PyrdxlP-dep_Trfase"/>
</dbReference>
<evidence type="ECO:0000256" key="1">
    <source>
        <dbReference type="RuleBase" id="RU000481"/>
    </source>
</evidence>
<keyword evidence="1 3" id="KW-0808">Transferase</keyword>
<accession>A0A8D4UTA0</accession>
<dbReference type="OrthoDB" id="9802328at2"/>
<dbReference type="InterPro" id="IPR015422">
    <property type="entry name" value="PyrdxlP-dep_Trfase_small"/>
</dbReference>
<feature type="domain" description="Aminotransferase class I/classII large" evidence="2">
    <location>
        <begin position="50"/>
        <end position="364"/>
    </location>
</feature>
<evidence type="ECO:0000259" key="2">
    <source>
        <dbReference type="Pfam" id="PF00155"/>
    </source>
</evidence>
<gene>
    <name evidence="3" type="primary">arcT_1</name>
    <name evidence="3" type="ORF">Dia5BBH33_00870</name>
</gene>
<dbReference type="Pfam" id="PF00155">
    <property type="entry name" value="Aminotran_1_2"/>
    <property type="match status" value="1"/>
</dbReference>
<dbReference type="Gene3D" id="3.90.1150.10">
    <property type="entry name" value="Aspartate Aminotransferase, domain 1"/>
    <property type="match status" value="1"/>
</dbReference>
<dbReference type="EMBL" id="AP019697">
    <property type="protein sequence ID" value="BBK24152.1"/>
    <property type="molecule type" value="Genomic_DNA"/>
</dbReference>
<dbReference type="PANTHER" id="PTHR43510:SF1">
    <property type="entry name" value="AMINOTRANSFERASE FUNCTION, HYPOTHETICAL (EUROFUNG)"/>
    <property type="match status" value="1"/>
</dbReference>
<dbReference type="PANTHER" id="PTHR43510">
    <property type="entry name" value="AMINOTRANSFERASE FUNCTION, HYPOTHETICAL (EUROFUNG)"/>
    <property type="match status" value="1"/>
</dbReference>
<sequence length="383" mass="42833">MNIERFGVEEWMDKYESDAKYNITDTCARPMTLKELFALAGEDREDFVEALFEKEQSYGSIYGLASLKEEIAGLYETITPDDILTQHGATGGNQHVLFSLVRPGDRVVAFSPSYQQFYSTPRALGANVTVLKLRRSNGFLPDLDELRKAAARGLRLICINNPNNPTGSLIPEDMMKEIVEIARSSGTYILCDEVYAGVSIEGAACPSIADLYEKGIATGSMSKAFSLAGLRLGWLATKSQEALRQFKRVRDYDLVSCGLFDEETAALALRHKEKILERNRAILRENLPILDAWVKEEPRTSYVRPRAGTMALVYYDLDIDSDIFSQRMFKETGAFAVPGTCFEERRALRIGYGHDGEALKEGLSVVSSFMRKLEEEGIPVIKE</sequence>
<evidence type="ECO:0000313" key="3">
    <source>
        <dbReference type="EMBL" id="BBK24152.1"/>
    </source>
</evidence>
<dbReference type="GO" id="GO:0008483">
    <property type="term" value="F:transaminase activity"/>
    <property type="evidence" value="ECO:0007669"/>
    <property type="project" value="UniProtKB-KW"/>
</dbReference>
<comment type="cofactor">
    <cofactor evidence="1">
        <name>pyridoxal 5'-phosphate</name>
        <dbReference type="ChEBI" id="CHEBI:597326"/>
    </cofactor>
</comment>
<dbReference type="InterPro" id="IPR015421">
    <property type="entry name" value="PyrdxlP-dep_Trfase_major"/>
</dbReference>
<dbReference type="NCBIfam" id="NF005593">
    <property type="entry name" value="PRK07324.1"/>
    <property type="match status" value="1"/>
</dbReference>
<dbReference type="RefSeq" id="WP_143332124.1">
    <property type="nucleotide sequence ID" value="NZ_AP019697.1"/>
</dbReference>
<keyword evidence="4" id="KW-1185">Reference proteome</keyword>